<evidence type="ECO:0000256" key="2">
    <source>
        <dbReference type="ARBA" id="ARBA00022741"/>
    </source>
</evidence>
<proteinExistence type="inferred from homology"/>
<dbReference type="GO" id="GO:0006281">
    <property type="term" value="P:DNA repair"/>
    <property type="evidence" value="ECO:0007669"/>
    <property type="project" value="InterPro"/>
</dbReference>
<dbReference type="PROSITE" id="PS50163">
    <property type="entry name" value="RECA_3"/>
    <property type="match status" value="1"/>
</dbReference>
<dbReference type="InterPro" id="IPR013765">
    <property type="entry name" value="DNA_recomb/repair_RecA"/>
</dbReference>
<gene>
    <name evidence="6" type="ORF">MM415B02574_0006</name>
</gene>
<dbReference type="Pfam" id="PF00154">
    <property type="entry name" value="RecA_N"/>
    <property type="match status" value="1"/>
</dbReference>
<keyword evidence="3" id="KW-0067">ATP-binding</keyword>
<dbReference type="SUPFAM" id="SSF52540">
    <property type="entry name" value="P-loop containing nucleoside triphosphate hydrolases"/>
    <property type="match status" value="1"/>
</dbReference>
<evidence type="ECO:0000256" key="4">
    <source>
        <dbReference type="ARBA" id="ARBA00023172"/>
    </source>
</evidence>
<dbReference type="InterPro" id="IPR020587">
    <property type="entry name" value="RecA_monomer-monomer_interface"/>
</dbReference>
<dbReference type="PANTHER" id="PTHR45900">
    <property type="entry name" value="RECA"/>
    <property type="match status" value="1"/>
</dbReference>
<feature type="domain" description="RecA family profile 2" evidence="5">
    <location>
        <begin position="204"/>
        <end position="280"/>
    </location>
</feature>
<dbReference type="GO" id="GO:0003697">
    <property type="term" value="F:single-stranded DNA binding"/>
    <property type="evidence" value="ECO:0007669"/>
    <property type="project" value="InterPro"/>
</dbReference>
<dbReference type="InterPro" id="IPR049428">
    <property type="entry name" value="RecA-like_N"/>
</dbReference>
<dbReference type="EMBL" id="MT142838">
    <property type="protein sequence ID" value="QJA89315.1"/>
    <property type="molecule type" value="Genomic_DNA"/>
</dbReference>
<dbReference type="PANTHER" id="PTHR45900:SF1">
    <property type="entry name" value="MITOCHONDRIAL DNA REPAIR PROTEIN RECA HOMOLOG-RELATED"/>
    <property type="match status" value="1"/>
</dbReference>
<dbReference type="Gene3D" id="3.40.50.300">
    <property type="entry name" value="P-loop containing nucleotide triphosphate hydrolases"/>
    <property type="match status" value="1"/>
</dbReference>
<dbReference type="GO" id="GO:0005524">
    <property type="term" value="F:ATP binding"/>
    <property type="evidence" value="ECO:0007669"/>
    <property type="project" value="UniProtKB-KW"/>
</dbReference>
<evidence type="ECO:0000256" key="1">
    <source>
        <dbReference type="ARBA" id="ARBA00009391"/>
    </source>
</evidence>
<evidence type="ECO:0000256" key="3">
    <source>
        <dbReference type="ARBA" id="ARBA00022840"/>
    </source>
</evidence>
<accession>A0A6M3L7X7</accession>
<protein>
    <submittedName>
        <fullName evidence="6">Putative RecA</fullName>
    </submittedName>
</protein>
<name>A0A6M3L7X7_9ZZZZ</name>
<dbReference type="GO" id="GO:0008094">
    <property type="term" value="F:ATP-dependent activity, acting on DNA"/>
    <property type="evidence" value="ECO:0007669"/>
    <property type="project" value="InterPro"/>
</dbReference>
<dbReference type="PRINTS" id="PR00142">
    <property type="entry name" value="RECA"/>
</dbReference>
<reference evidence="6" key="1">
    <citation type="submission" date="2020-03" db="EMBL/GenBank/DDBJ databases">
        <title>The deep terrestrial virosphere.</title>
        <authorList>
            <person name="Holmfeldt K."/>
            <person name="Nilsson E."/>
            <person name="Simone D."/>
            <person name="Lopez-Fernandez M."/>
            <person name="Wu X."/>
            <person name="de Brujin I."/>
            <person name="Lundin D."/>
            <person name="Andersson A."/>
            <person name="Bertilsson S."/>
            <person name="Dopson M."/>
        </authorList>
    </citation>
    <scope>NUCLEOTIDE SEQUENCE</scope>
    <source>
        <strain evidence="6">MM415B02574</strain>
    </source>
</reference>
<dbReference type="InterPro" id="IPR027417">
    <property type="entry name" value="P-loop_NTPase"/>
</dbReference>
<evidence type="ECO:0000259" key="5">
    <source>
        <dbReference type="PROSITE" id="PS50163"/>
    </source>
</evidence>
<dbReference type="AlphaFoldDB" id="A0A6M3L7X7"/>
<evidence type="ECO:0000313" key="6">
    <source>
        <dbReference type="EMBL" id="QJA89315.1"/>
    </source>
</evidence>
<sequence length="345" mass="39022">MLKRRTKELVEEVKETIEKPVDPPKSIRFDKVLSTGSTLLDLAIAGDKVRGGGIPGGIMMEIAGPPMSGKSALLMEIIGSCVHRGGDYRIGDPEGRLDEEYIQIYGVPLNREKYHRDKLVSEIFKTLYIWKPTPEVPDAICVYGEDSLAALSTELEMEGEDKRGQRRAKEFSEGCRKTCIKLADNNWLFVATNQIREGDGMGFKTTGGWAVPHYSSVRVSANFAYPKSKIEKIVKINNKEIKKIIGVECLCKVVKNSVSSPFREANIHIVFNVGIDDVRGNLQWLKDVLGLTKYWTPSGEFQSMEKAIIHIEQNNLEKELREATIDTWLDIESKFKIERKSKERW</sequence>
<keyword evidence="2" id="KW-0547">Nucleotide-binding</keyword>
<dbReference type="GO" id="GO:0006310">
    <property type="term" value="P:DNA recombination"/>
    <property type="evidence" value="ECO:0007669"/>
    <property type="project" value="UniProtKB-KW"/>
</dbReference>
<organism evidence="6">
    <name type="scientific">viral metagenome</name>
    <dbReference type="NCBI Taxonomy" id="1070528"/>
    <lineage>
        <taxon>unclassified sequences</taxon>
        <taxon>metagenomes</taxon>
        <taxon>organismal metagenomes</taxon>
    </lineage>
</organism>
<keyword evidence="4" id="KW-0233">DNA recombination</keyword>
<comment type="similarity">
    <text evidence="1">Belongs to the RecA family.</text>
</comment>